<dbReference type="STRING" id="39947.A0A0P0W9A0"/>
<dbReference type="EMBL" id="AP014960">
    <property type="protein sequence ID" value="BAS88846.1"/>
    <property type="molecule type" value="Genomic_DNA"/>
</dbReference>
<accession>A0A0P0W9A0</accession>
<dbReference type="Proteomes" id="UP000059680">
    <property type="component" value="Chromosome 4"/>
</dbReference>
<reference evidence="2 3" key="3">
    <citation type="journal article" date="2013" name="Rice">
        <title>Improvement of the Oryza sativa Nipponbare reference genome using next generation sequence and optical map data.</title>
        <authorList>
            <person name="Kawahara Y."/>
            <person name="de la Bastide M."/>
            <person name="Hamilton J.P."/>
            <person name="Kanamori H."/>
            <person name="McCombie W.R."/>
            <person name="Ouyang S."/>
            <person name="Schwartz D.C."/>
            <person name="Tanaka T."/>
            <person name="Wu J."/>
            <person name="Zhou S."/>
            <person name="Childs K.L."/>
            <person name="Davidson R.M."/>
            <person name="Lin H."/>
            <person name="Quesada-Ocampo L."/>
            <person name="Vaillancourt B."/>
            <person name="Sakai H."/>
            <person name="Lee S.S."/>
            <person name="Kim J."/>
            <person name="Numa H."/>
            <person name="Itoh T."/>
            <person name="Buell C.R."/>
            <person name="Matsumoto T."/>
        </authorList>
    </citation>
    <scope>NUCLEOTIDE SEQUENCE [LARGE SCALE GENOMIC DNA]</scope>
    <source>
        <strain evidence="3">cv. Nipponbare</strain>
    </source>
</reference>
<organism evidence="2 3">
    <name type="scientific">Oryza sativa subsp. japonica</name>
    <name type="common">Rice</name>
    <dbReference type="NCBI Taxonomy" id="39947"/>
    <lineage>
        <taxon>Eukaryota</taxon>
        <taxon>Viridiplantae</taxon>
        <taxon>Streptophyta</taxon>
        <taxon>Embryophyta</taxon>
        <taxon>Tracheophyta</taxon>
        <taxon>Spermatophyta</taxon>
        <taxon>Magnoliopsida</taxon>
        <taxon>Liliopsida</taxon>
        <taxon>Poales</taxon>
        <taxon>Poaceae</taxon>
        <taxon>BOP clade</taxon>
        <taxon>Oryzoideae</taxon>
        <taxon>Oryzeae</taxon>
        <taxon>Oryzinae</taxon>
        <taxon>Oryza</taxon>
        <taxon>Oryza sativa</taxon>
    </lineage>
</organism>
<protein>
    <submittedName>
        <fullName evidence="2">Os04g0375500 protein</fullName>
    </submittedName>
</protein>
<dbReference type="PaxDb" id="39947-A0A0P0W9A0"/>
<evidence type="ECO:0000313" key="3">
    <source>
        <dbReference type="Proteomes" id="UP000059680"/>
    </source>
</evidence>
<dbReference type="AlphaFoldDB" id="A0A0P0W9A0"/>
<reference evidence="2 3" key="2">
    <citation type="journal article" date="2013" name="Plant Cell Physiol.">
        <title>Rice Annotation Project Database (RAP-DB): an integrative and interactive database for rice genomics.</title>
        <authorList>
            <person name="Sakai H."/>
            <person name="Lee S.S."/>
            <person name="Tanaka T."/>
            <person name="Numa H."/>
            <person name="Kim J."/>
            <person name="Kawahara Y."/>
            <person name="Wakimoto H."/>
            <person name="Yang C.C."/>
            <person name="Iwamoto M."/>
            <person name="Abe T."/>
            <person name="Yamada Y."/>
            <person name="Muto A."/>
            <person name="Inokuchi H."/>
            <person name="Ikemura T."/>
            <person name="Matsumoto T."/>
            <person name="Sasaki T."/>
            <person name="Itoh T."/>
        </authorList>
    </citation>
    <scope>NUCLEOTIDE SEQUENCE [LARGE SCALE GENOMIC DNA]</scope>
    <source>
        <strain evidence="3">cv. Nipponbare</strain>
    </source>
</reference>
<keyword evidence="3" id="KW-1185">Reference proteome</keyword>
<name>A0A0P0W9A0_ORYSJ</name>
<evidence type="ECO:0000256" key="1">
    <source>
        <dbReference type="SAM" id="MobiDB-lite"/>
    </source>
</evidence>
<evidence type="ECO:0000313" key="2">
    <source>
        <dbReference type="EMBL" id="BAS88846.1"/>
    </source>
</evidence>
<gene>
    <name evidence="2" type="ordered locus">Os04g0375500</name>
    <name evidence="2" type="ORF">OSNPB_040375500</name>
</gene>
<dbReference type="InParanoid" id="A0A0P0W9A0"/>
<feature type="region of interest" description="Disordered" evidence="1">
    <location>
        <begin position="13"/>
        <end position="37"/>
    </location>
</feature>
<proteinExistence type="predicted"/>
<reference evidence="3" key="1">
    <citation type="journal article" date="2005" name="Nature">
        <title>The map-based sequence of the rice genome.</title>
        <authorList>
            <consortium name="International rice genome sequencing project (IRGSP)"/>
            <person name="Matsumoto T."/>
            <person name="Wu J."/>
            <person name="Kanamori H."/>
            <person name="Katayose Y."/>
            <person name="Fujisawa M."/>
            <person name="Namiki N."/>
            <person name="Mizuno H."/>
            <person name="Yamamoto K."/>
            <person name="Antonio B.A."/>
            <person name="Baba T."/>
            <person name="Sakata K."/>
            <person name="Nagamura Y."/>
            <person name="Aoki H."/>
            <person name="Arikawa K."/>
            <person name="Arita K."/>
            <person name="Bito T."/>
            <person name="Chiden Y."/>
            <person name="Fujitsuka N."/>
            <person name="Fukunaka R."/>
            <person name="Hamada M."/>
            <person name="Harada C."/>
            <person name="Hayashi A."/>
            <person name="Hijishita S."/>
            <person name="Honda M."/>
            <person name="Hosokawa S."/>
            <person name="Ichikawa Y."/>
            <person name="Idonuma A."/>
            <person name="Iijima M."/>
            <person name="Ikeda M."/>
            <person name="Ikeno M."/>
            <person name="Ito K."/>
            <person name="Ito S."/>
            <person name="Ito T."/>
            <person name="Ito Y."/>
            <person name="Ito Y."/>
            <person name="Iwabuchi A."/>
            <person name="Kamiya K."/>
            <person name="Karasawa W."/>
            <person name="Kurita K."/>
            <person name="Katagiri S."/>
            <person name="Kikuta A."/>
            <person name="Kobayashi H."/>
            <person name="Kobayashi N."/>
            <person name="Machita K."/>
            <person name="Maehara T."/>
            <person name="Masukawa M."/>
            <person name="Mizubayashi T."/>
            <person name="Mukai Y."/>
            <person name="Nagasaki H."/>
            <person name="Nagata Y."/>
            <person name="Naito S."/>
            <person name="Nakashima M."/>
            <person name="Nakama Y."/>
            <person name="Nakamichi Y."/>
            <person name="Nakamura M."/>
            <person name="Meguro A."/>
            <person name="Negishi M."/>
            <person name="Ohta I."/>
            <person name="Ohta T."/>
            <person name="Okamoto M."/>
            <person name="Ono N."/>
            <person name="Saji S."/>
            <person name="Sakaguchi M."/>
            <person name="Sakai K."/>
            <person name="Shibata M."/>
            <person name="Shimokawa T."/>
            <person name="Song J."/>
            <person name="Takazaki Y."/>
            <person name="Terasawa K."/>
            <person name="Tsugane M."/>
            <person name="Tsuji K."/>
            <person name="Ueda S."/>
            <person name="Waki K."/>
            <person name="Yamagata H."/>
            <person name="Yamamoto M."/>
            <person name="Yamamoto S."/>
            <person name="Yamane H."/>
            <person name="Yoshiki S."/>
            <person name="Yoshihara R."/>
            <person name="Yukawa K."/>
            <person name="Zhong H."/>
            <person name="Yano M."/>
            <person name="Yuan Q."/>
            <person name="Ouyang S."/>
            <person name="Liu J."/>
            <person name="Jones K.M."/>
            <person name="Gansberger K."/>
            <person name="Moffat K."/>
            <person name="Hill J."/>
            <person name="Bera J."/>
            <person name="Fadrosh D."/>
            <person name="Jin S."/>
            <person name="Johri S."/>
            <person name="Kim M."/>
            <person name="Overton L."/>
            <person name="Reardon M."/>
            <person name="Tsitrin T."/>
            <person name="Vuong H."/>
            <person name="Weaver B."/>
            <person name="Ciecko A."/>
            <person name="Tallon L."/>
            <person name="Jackson J."/>
            <person name="Pai G."/>
            <person name="Aken S.V."/>
            <person name="Utterback T."/>
            <person name="Reidmuller S."/>
            <person name="Feldblyum T."/>
            <person name="Hsiao J."/>
            <person name="Zismann V."/>
            <person name="Iobst S."/>
            <person name="de Vazeille A.R."/>
            <person name="Buell C.R."/>
            <person name="Ying K."/>
            <person name="Li Y."/>
            <person name="Lu T."/>
            <person name="Huang Y."/>
            <person name="Zhao Q."/>
            <person name="Feng Q."/>
            <person name="Zhang L."/>
            <person name="Zhu J."/>
            <person name="Weng Q."/>
            <person name="Mu J."/>
            <person name="Lu Y."/>
            <person name="Fan D."/>
            <person name="Liu Y."/>
            <person name="Guan J."/>
            <person name="Zhang Y."/>
            <person name="Yu S."/>
            <person name="Liu X."/>
            <person name="Zhang Y."/>
            <person name="Hong G."/>
            <person name="Han B."/>
            <person name="Choisne N."/>
            <person name="Demange N."/>
            <person name="Orjeda G."/>
            <person name="Samain S."/>
            <person name="Cattolico L."/>
            <person name="Pelletier E."/>
            <person name="Couloux A."/>
            <person name="Segurens B."/>
            <person name="Wincker P."/>
            <person name="D'Hont A."/>
            <person name="Scarpelli C."/>
            <person name="Weissenbach J."/>
            <person name="Salanoubat M."/>
            <person name="Quetier F."/>
            <person name="Yu Y."/>
            <person name="Kim H.R."/>
            <person name="Rambo T."/>
            <person name="Currie J."/>
            <person name="Collura K."/>
            <person name="Luo M."/>
            <person name="Yang T."/>
            <person name="Ammiraju J.S.S."/>
            <person name="Engler F."/>
            <person name="Soderlund C."/>
            <person name="Wing R.A."/>
            <person name="Palmer L.E."/>
            <person name="de la Bastide M."/>
            <person name="Spiegel L."/>
            <person name="Nascimento L."/>
            <person name="Zutavern T."/>
            <person name="O'Shaughnessy A."/>
            <person name="Dike S."/>
            <person name="Dedhia N."/>
            <person name="Preston R."/>
            <person name="Balija V."/>
            <person name="McCombie W.R."/>
            <person name="Chow T."/>
            <person name="Chen H."/>
            <person name="Chung M."/>
            <person name="Chen C."/>
            <person name="Shaw J."/>
            <person name="Wu H."/>
            <person name="Hsiao K."/>
            <person name="Chao Y."/>
            <person name="Chu M."/>
            <person name="Cheng C."/>
            <person name="Hour A."/>
            <person name="Lee P."/>
            <person name="Lin S."/>
            <person name="Lin Y."/>
            <person name="Liou J."/>
            <person name="Liu S."/>
            <person name="Hsing Y."/>
            <person name="Raghuvanshi S."/>
            <person name="Mohanty A."/>
            <person name="Bharti A.K."/>
            <person name="Gaur A."/>
            <person name="Gupta V."/>
            <person name="Kumar D."/>
            <person name="Ravi V."/>
            <person name="Vij S."/>
            <person name="Kapur A."/>
            <person name="Khurana P."/>
            <person name="Khurana P."/>
            <person name="Khurana J.P."/>
            <person name="Tyagi A.K."/>
            <person name="Gaikwad K."/>
            <person name="Singh A."/>
            <person name="Dalal V."/>
            <person name="Srivastava S."/>
            <person name="Dixit A."/>
            <person name="Pal A.K."/>
            <person name="Ghazi I.A."/>
            <person name="Yadav M."/>
            <person name="Pandit A."/>
            <person name="Bhargava A."/>
            <person name="Sureshbabu K."/>
            <person name="Batra K."/>
            <person name="Sharma T.R."/>
            <person name="Mohapatra T."/>
            <person name="Singh N.K."/>
            <person name="Messing J."/>
            <person name="Nelson A.B."/>
            <person name="Fuks G."/>
            <person name="Kavchok S."/>
            <person name="Keizer G."/>
            <person name="Linton E."/>
            <person name="Llaca V."/>
            <person name="Song R."/>
            <person name="Tanyolac B."/>
            <person name="Young S."/>
            <person name="Ho-Il K."/>
            <person name="Hahn J.H."/>
            <person name="Sangsakoo G."/>
            <person name="Vanavichit A."/>
            <person name="de Mattos Luiz.A.T."/>
            <person name="Zimmer P.D."/>
            <person name="Malone G."/>
            <person name="Dellagostin O."/>
            <person name="de Oliveira A.C."/>
            <person name="Bevan M."/>
            <person name="Bancroft I."/>
            <person name="Minx P."/>
            <person name="Cordum H."/>
            <person name="Wilson R."/>
            <person name="Cheng Z."/>
            <person name="Jin W."/>
            <person name="Jiang J."/>
            <person name="Leong S.A."/>
            <person name="Iwama H."/>
            <person name="Gojobori T."/>
            <person name="Itoh T."/>
            <person name="Niimura Y."/>
            <person name="Fujii Y."/>
            <person name="Habara T."/>
            <person name="Sakai H."/>
            <person name="Sato Y."/>
            <person name="Wilson G."/>
            <person name="Kumar K."/>
            <person name="McCouch S."/>
            <person name="Juretic N."/>
            <person name="Hoen D."/>
            <person name="Wright S."/>
            <person name="Bruskiewich R."/>
            <person name="Bureau T."/>
            <person name="Miyao A."/>
            <person name="Hirochika H."/>
            <person name="Nishikawa T."/>
            <person name="Kadowaki K."/>
            <person name="Sugiura M."/>
            <person name="Burr B."/>
            <person name="Sasaki T."/>
        </authorList>
    </citation>
    <scope>NUCLEOTIDE SEQUENCE [LARGE SCALE GENOMIC DNA]</scope>
    <source>
        <strain evidence="3">cv. Nipponbare</strain>
    </source>
</reference>
<sequence>MALTNGVEQLLSMRRSGAGKGGRDGHAAGGRMTRMQPREQVRLRGLRFLDKTSDGKEGWKFVKRCLDEMAATPRRASASALVSPQSVLPCSA</sequence>